<dbReference type="Gene3D" id="3.30.420.10">
    <property type="entry name" value="Ribonuclease H-like superfamily/Ribonuclease H"/>
    <property type="match status" value="1"/>
</dbReference>
<dbReference type="InterPro" id="IPR013103">
    <property type="entry name" value="RVT_2"/>
</dbReference>
<keyword evidence="1" id="KW-0645">Protease</keyword>
<sequence>MAGDDAEKSGSGDASKIPKIDPTSPYFLGSQDNPGNTITNVVFRGDNYEEWSRSIRLSLRARRKFGFIDGSISKPTSQEKLEDWYCVQSMLVQWIMHTIEGSVKKTIPYFEEAKPLWDVLKERFSIGNGPRIQQLKRALAECRQSRTMTVVDYFGKLQTLWDELASYEPIPACSCGGCKCDIPKQLQKRSDEERFHQFLYGINEELYGTVRSSLLSQDHLPTLARGYQTMLQEERLRTSTREKSNRDDVMAFAVKSLGPARGTIRSDTRDKSDLVCSFCERTGHDVASCFAKNGFPDWWGDRPRWKGIGRGRGTGKGRGAAVHATTTGNNMGASSSGATSDPAAVLPGGISPAQWKQLLDMLGSASAKSSDDRLGEYSNLSWIIDTGASNHVTGNSNILTHVTKMLECPIGLPDGTKACASKYGRVSLGHGLELHNVLHAPQLNCNLISVSQLIDDLDCVLLFNKSMCIIQDQNLRTLIGVGDRRDGLYYFRAPTIQAMIFDGPTSMELWHKRLGHPSDKVVQSLSSSSKSFGTMNKPCDICHQAKQTRETFHVSDSRASKCFELIHCDLWDPYHTPSSCGAKYFLTIVDDFSRAVWVFLLIDKMEVYKMFLSFFAMIDRQFSAKVQVVRSDNGTEFNCLKDYFTTNGILFQTSCVGTPQQNGRVERKHRHILNVARALRFQGNLPIDFWGECILGAGYLINRTPSSLLAFKTPYEILFGQPPSYNNLRVFGSLCYAHNQKAKSDKFDSRSRRCVFVGYPHTKKGWKLYDLDTGDHFVSRDVKFYETVFPYVATTNELSDPTTIAIPTSASNADDDLANGISDSDSGVVLDDDNVVHGEHTENIEGVVDSTEETAEGSAEESAGGDNCTMGNCETGVSGSPESDDVRTDGQEPSGVSGSPKLDDARTDCQEPSSSAQDPANVTRMGRKMRTKIPSVKLRDFVTNTVRKLSPSTSQCSPASNHSSGMAYPIAHFVNCDRFSVGHKKFLAAVTTGFEPQTFKDAIKDPGWREAMQREIQALEDSGTWSMEILPPGKRALARLVVFGNHQVVGVDYTDTFAPVAKMVTVRAFLAVAAAKNWELHQMDVHNAFLHGDLSEEVYMKLPPGFEGVQPNQVCRLRKSLYGLKQAPRCWFAKLSDSLKRYGFRQSYSDYSLFTLQEGKVHINVLVYVDGLIISGNDSAALSSFKKYLSRCFHMKDLGVLKYFLGVEVARNADGIFLCQRKYTLDIITEAGYLALNQQAFQWSNLARSTSPLLTNVEQYRRLVGRLIYLSFTRPDLGYAPRRDHWHAALRVVRYLKGCPGQGILLRSDSDLHLSGWCDSDWASCPLTRRSVSGWVVFLGHSPISWKTKKQVIVSRSSAEAEYRSIASVTCELKWLKGLLDSLGVQHPRAISLYCDSQSALHLAKNPVFHERTKHIEVDCHFIRDAIQDGIITPSHVSTNCQLADIFTKALGKHQFDFLLSKLGICNPHAPT</sequence>
<evidence type="ECO:0000259" key="6">
    <source>
        <dbReference type="PROSITE" id="PS50994"/>
    </source>
</evidence>
<dbReference type="InterPro" id="IPR039537">
    <property type="entry name" value="Retrotran_Ty1/copia-like"/>
</dbReference>
<dbReference type="EMBL" id="JARYMX010000005">
    <property type="protein sequence ID" value="KAJ9548782.1"/>
    <property type="molecule type" value="Genomic_DNA"/>
</dbReference>
<keyword evidence="3" id="KW-0064">Aspartyl protease</keyword>
<dbReference type="SUPFAM" id="SSF53098">
    <property type="entry name" value="Ribonuclease H-like"/>
    <property type="match status" value="1"/>
</dbReference>
<feature type="region of interest" description="Disordered" evidence="5">
    <location>
        <begin position="839"/>
        <end position="921"/>
    </location>
</feature>
<keyword evidence="8" id="KW-1185">Reference proteome</keyword>
<proteinExistence type="predicted"/>
<dbReference type="GO" id="GO:0004190">
    <property type="term" value="F:aspartic-type endopeptidase activity"/>
    <property type="evidence" value="ECO:0007669"/>
    <property type="project" value="UniProtKB-KW"/>
</dbReference>
<dbReference type="Pfam" id="PF22936">
    <property type="entry name" value="Pol_BBD"/>
    <property type="match status" value="1"/>
</dbReference>
<dbReference type="GO" id="GO:0006508">
    <property type="term" value="P:proteolysis"/>
    <property type="evidence" value="ECO:0007669"/>
    <property type="project" value="UniProtKB-KW"/>
</dbReference>
<dbReference type="PANTHER" id="PTHR42648:SF31">
    <property type="entry name" value="RNA-DIRECTED DNA POLYMERASE"/>
    <property type="match status" value="1"/>
</dbReference>
<feature type="region of interest" description="Disordered" evidence="5">
    <location>
        <begin position="1"/>
        <end position="32"/>
    </location>
</feature>
<dbReference type="Pfam" id="PF25597">
    <property type="entry name" value="SH3_retrovirus"/>
    <property type="match status" value="1"/>
</dbReference>
<evidence type="ECO:0000256" key="5">
    <source>
        <dbReference type="SAM" id="MobiDB-lite"/>
    </source>
</evidence>
<keyword evidence="4" id="KW-0378">Hydrolase</keyword>
<feature type="compositionally biased region" description="Basic and acidic residues" evidence="5">
    <location>
        <begin position="1"/>
        <end position="10"/>
    </location>
</feature>
<dbReference type="InterPro" id="IPR029472">
    <property type="entry name" value="Copia-like_N"/>
</dbReference>
<feature type="compositionally biased region" description="Acidic residues" evidence="5">
    <location>
        <begin position="850"/>
        <end position="859"/>
    </location>
</feature>
<dbReference type="InterPro" id="IPR054722">
    <property type="entry name" value="PolX-like_BBD"/>
</dbReference>
<name>A0AA38W4T6_9ASTR</name>
<dbReference type="Pfam" id="PF13976">
    <property type="entry name" value="gag_pre-integrs"/>
    <property type="match status" value="1"/>
</dbReference>
<dbReference type="PANTHER" id="PTHR42648">
    <property type="entry name" value="TRANSPOSASE, PUTATIVE-RELATED"/>
    <property type="match status" value="1"/>
</dbReference>
<dbReference type="InterPro" id="IPR012337">
    <property type="entry name" value="RNaseH-like_sf"/>
</dbReference>
<evidence type="ECO:0000256" key="3">
    <source>
        <dbReference type="ARBA" id="ARBA00022750"/>
    </source>
</evidence>
<dbReference type="InterPro" id="IPR043502">
    <property type="entry name" value="DNA/RNA_pol_sf"/>
</dbReference>
<evidence type="ECO:0000256" key="4">
    <source>
        <dbReference type="ARBA" id="ARBA00022801"/>
    </source>
</evidence>
<feature type="compositionally biased region" description="Polar residues" evidence="5">
    <location>
        <begin position="910"/>
        <end position="920"/>
    </location>
</feature>
<evidence type="ECO:0000313" key="7">
    <source>
        <dbReference type="EMBL" id="KAJ9548782.1"/>
    </source>
</evidence>
<gene>
    <name evidence="7" type="ORF">OSB04_021325</name>
</gene>
<reference evidence="7" key="1">
    <citation type="submission" date="2023-03" db="EMBL/GenBank/DDBJ databases">
        <title>Chromosome-scale reference genome and RAD-based genetic map of yellow starthistle (Centaurea solstitialis) reveal putative structural variation and QTLs associated with invader traits.</title>
        <authorList>
            <person name="Reatini B."/>
            <person name="Cang F.A."/>
            <person name="Jiang Q."/>
            <person name="Mckibben M.T.W."/>
            <person name="Barker M.S."/>
            <person name="Rieseberg L.H."/>
            <person name="Dlugosch K.M."/>
        </authorList>
    </citation>
    <scope>NUCLEOTIDE SEQUENCE</scope>
    <source>
        <strain evidence="7">CAN-66</strain>
        <tissue evidence="7">Leaf</tissue>
    </source>
</reference>
<dbReference type="InterPro" id="IPR001584">
    <property type="entry name" value="Integrase_cat-core"/>
</dbReference>
<protein>
    <recommendedName>
        <fullName evidence="6">Integrase catalytic domain-containing protein</fullName>
    </recommendedName>
</protein>
<dbReference type="GO" id="GO:0003676">
    <property type="term" value="F:nucleic acid binding"/>
    <property type="evidence" value="ECO:0007669"/>
    <property type="project" value="InterPro"/>
</dbReference>
<dbReference type="InterPro" id="IPR057670">
    <property type="entry name" value="SH3_retrovirus"/>
</dbReference>
<dbReference type="InterPro" id="IPR036397">
    <property type="entry name" value="RNaseH_sf"/>
</dbReference>
<dbReference type="SUPFAM" id="SSF56672">
    <property type="entry name" value="DNA/RNA polymerases"/>
    <property type="match status" value="1"/>
</dbReference>
<evidence type="ECO:0000256" key="2">
    <source>
        <dbReference type="ARBA" id="ARBA00022723"/>
    </source>
</evidence>
<feature type="compositionally biased region" description="Polar residues" evidence="5">
    <location>
        <begin position="869"/>
        <end position="881"/>
    </location>
</feature>
<evidence type="ECO:0000313" key="8">
    <source>
        <dbReference type="Proteomes" id="UP001172457"/>
    </source>
</evidence>
<dbReference type="GO" id="GO:0046872">
    <property type="term" value="F:metal ion binding"/>
    <property type="evidence" value="ECO:0007669"/>
    <property type="project" value="UniProtKB-KW"/>
</dbReference>
<comment type="caution">
    <text evidence="7">The sequence shown here is derived from an EMBL/GenBank/DDBJ whole genome shotgun (WGS) entry which is preliminary data.</text>
</comment>
<organism evidence="7 8">
    <name type="scientific">Centaurea solstitialis</name>
    <name type="common">yellow star-thistle</name>
    <dbReference type="NCBI Taxonomy" id="347529"/>
    <lineage>
        <taxon>Eukaryota</taxon>
        <taxon>Viridiplantae</taxon>
        <taxon>Streptophyta</taxon>
        <taxon>Embryophyta</taxon>
        <taxon>Tracheophyta</taxon>
        <taxon>Spermatophyta</taxon>
        <taxon>Magnoliopsida</taxon>
        <taxon>eudicotyledons</taxon>
        <taxon>Gunneridae</taxon>
        <taxon>Pentapetalae</taxon>
        <taxon>asterids</taxon>
        <taxon>campanulids</taxon>
        <taxon>Asterales</taxon>
        <taxon>Asteraceae</taxon>
        <taxon>Carduoideae</taxon>
        <taxon>Cardueae</taxon>
        <taxon>Centaureinae</taxon>
        <taxon>Centaurea</taxon>
    </lineage>
</organism>
<keyword evidence="2" id="KW-0479">Metal-binding</keyword>
<feature type="domain" description="Integrase catalytic" evidence="6">
    <location>
        <begin position="557"/>
        <end position="722"/>
    </location>
</feature>
<dbReference type="Pfam" id="PF14244">
    <property type="entry name" value="Retrotran_gag_3"/>
    <property type="match status" value="1"/>
</dbReference>
<dbReference type="Proteomes" id="UP001172457">
    <property type="component" value="Chromosome 5"/>
</dbReference>
<dbReference type="GO" id="GO:0015074">
    <property type="term" value="P:DNA integration"/>
    <property type="evidence" value="ECO:0007669"/>
    <property type="project" value="InterPro"/>
</dbReference>
<evidence type="ECO:0000256" key="1">
    <source>
        <dbReference type="ARBA" id="ARBA00022670"/>
    </source>
</evidence>
<dbReference type="Pfam" id="PF00665">
    <property type="entry name" value="rve"/>
    <property type="match status" value="1"/>
</dbReference>
<dbReference type="PROSITE" id="PS50994">
    <property type="entry name" value="INTEGRASE"/>
    <property type="match status" value="1"/>
</dbReference>
<dbReference type="InterPro" id="IPR025724">
    <property type="entry name" value="GAG-pre-integrase_dom"/>
</dbReference>
<accession>A0AA38W4T6</accession>
<dbReference type="CDD" id="cd09272">
    <property type="entry name" value="RNase_HI_RT_Ty1"/>
    <property type="match status" value="1"/>
</dbReference>
<dbReference type="Pfam" id="PF07727">
    <property type="entry name" value="RVT_2"/>
    <property type="match status" value="1"/>
</dbReference>